<organism evidence="11 12">
    <name type="scientific">Brevinema andersonii</name>
    <dbReference type="NCBI Taxonomy" id="34097"/>
    <lineage>
        <taxon>Bacteria</taxon>
        <taxon>Pseudomonadati</taxon>
        <taxon>Spirochaetota</taxon>
        <taxon>Spirochaetia</taxon>
        <taxon>Brevinematales</taxon>
        <taxon>Brevinemataceae</taxon>
        <taxon>Brevinema</taxon>
    </lineage>
</organism>
<evidence type="ECO:0000259" key="10">
    <source>
        <dbReference type="PROSITE" id="PS51105"/>
    </source>
</evidence>
<evidence type="ECO:0000256" key="9">
    <source>
        <dbReference type="SAM" id="Phobius"/>
    </source>
</evidence>
<keyword evidence="3 8" id="KW-1003">Cell membrane</keyword>
<evidence type="ECO:0000256" key="3">
    <source>
        <dbReference type="ARBA" id="ARBA00022475"/>
    </source>
</evidence>
<feature type="transmembrane region" description="Helical" evidence="9">
    <location>
        <begin position="234"/>
        <end position="254"/>
    </location>
</feature>
<keyword evidence="4 8" id="KW-0762">Sugar transport</keyword>
<feature type="domain" description="PTS EIIC type-3" evidence="10">
    <location>
        <begin position="4"/>
        <end position="415"/>
    </location>
</feature>
<reference evidence="12" key="1">
    <citation type="submission" date="2016-10" db="EMBL/GenBank/DDBJ databases">
        <authorList>
            <person name="Varghese N."/>
            <person name="Submissions S."/>
        </authorList>
    </citation>
    <scope>NUCLEOTIDE SEQUENCE [LARGE SCALE GENOMIC DNA]</scope>
    <source>
        <strain evidence="12">ATCC 43811</strain>
    </source>
</reference>
<feature type="transmembrane region" description="Helical" evidence="9">
    <location>
        <begin position="21"/>
        <end position="44"/>
    </location>
</feature>
<evidence type="ECO:0000256" key="2">
    <source>
        <dbReference type="ARBA" id="ARBA00022448"/>
    </source>
</evidence>
<dbReference type="PIRSF" id="PIRSF006351">
    <property type="entry name" value="PTS_EIIC-Cellobiose"/>
    <property type="match status" value="1"/>
</dbReference>
<dbReference type="EMBL" id="FOKY01000002">
    <property type="protein sequence ID" value="SFB74840.1"/>
    <property type="molecule type" value="Genomic_DNA"/>
</dbReference>
<feature type="transmembrane region" description="Helical" evidence="9">
    <location>
        <begin position="100"/>
        <end position="122"/>
    </location>
</feature>
<evidence type="ECO:0000256" key="4">
    <source>
        <dbReference type="ARBA" id="ARBA00022597"/>
    </source>
</evidence>
<dbReference type="NCBIfam" id="TIGR00410">
    <property type="entry name" value="lacE"/>
    <property type="match status" value="1"/>
</dbReference>
<dbReference type="InterPro" id="IPR003352">
    <property type="entry name" value="PTS_EIIC"/>
</dbReference>
<keyword evidence="5 9" id="KW-0812">Transmembrane</keyword>
<keyword evidence="6 9" id="KW-1133">Transmembrane helix</keyword>
<dbReference type="AlphaFoldDB" id="A0A1I1DQ65"/>
<dbReference type="PANTHER" id="PTHR33989">
    <property type="match status" value="1"/>
</dbReference>
<keyword evidence="12" id="KW-1185">Reference proteome</keyword>
<comment type="function">
    <text evidence="8">The phosphoenolpyruvate-dependent sugar phosphotransferase system (PTS), a major carbohydrate active -transport system, catalyzes the phosphorylation of incoming sugar substrates concomitant with their translocation across the cell membrane.</text>
</comment>
<dbReference type="OrthoDB" id="1641940at2"/>
<comment type="subcellular location">
    <subcellularLocation>
        <location evidence="1">Cell membrane</location>
        <topology evidence="1">Multi-pass membrane protein</topology>
    </subcellularLocation>
</comment>
<dbReference type="Pfam" id="PF02378">
    <property type="entry name" value="PTS_EIIC"/>
    <property type="match status" value="1"/>
</dbReference>
<dbReference type="GO" id="GO:1901264">
    <property type="term" value="P:carbohydrate derivative transport"/>
    <property type="evidence" value="ECO:0007669"/>
    <property type="project" value="TreeGrafter"/>
</dbReference>
<feature type="transmembrane region" description="Helical" evidence="9">
    <location>
        <begin position="64"/>
        <end position="88"/>
    </location>
</feature>
<proteinExistence type="predicted"/>
<dbReference type="InterPro" id="IPR004501">
    <property type="entry name" value="PTS_EIIC_3"/>
</dbReference>
<feature type="transmembrane region" description="Helical" evidence="9">
    <location>
        <begin position="399"/>
        <end position="419"/>
    </location>
</feature>
<evidence type="ECO:0000256" key="6">
    <source>
        <dbReference type="ARBA" id="ARBA00022989"/>
    </source>
</evidence>
<dbReference type="GO" id="GO:0005886">
    <property type="term" value="C:plasma membrane"/>
    <property type="evidence" value="ECO:0007669"/>
    <property type="project" value="UniProtKB-SubCell"/>
</dbReference>
<evidence type="ECO:0000256" key="7">
    <source>
        <dbReference type="ARBA" id="ARBA00023136"/>
    </source>
</evidence>
<evidence type="ECO:0000256" key="8">
    <source>
        <dbReference type="PIRNR" id="PIRNR006351"/>
    </source>
</evidence>
<name>A0A1I1DQ65_BREAD</name>
<dbReference type="PROSITE" id="PS51105">
    <property type="entry name" value="PTS_EIIC_TYPE_3"/>
    <property type="match status" value="1"/>
</dbReference>
<gene>
    <name evidence="11" type="ORF">SAMN02745150_00582</name>
</gene>
<dbReference type="InterPro" id="IPR004796">
    <property type="entry name" value="PTS_IIC_cello"/>
</dbReference>
<sequence length="430" mass="47300">MNKILDKFMAFATKIAAQRHLAAIRDGFISFIPFLIIGSIFIILQDFPLPGYYEWTHKVFGDGFYQFIILPKRFTYDIMSLFVVIFIANRLGQSLKVDGLYAGIISLISFMLLTPITTTITLDGQIIEVDRVITIGGWYGSNGLFVAILTALGITELYAWFIRKNIIIRMPEGVPPAVSRAFSALIPGFVIMSLVLAVRGLFMLTPFGNIHEMIFTFVAAPLSRMVANNLWGAIGTVSAISVLWMLGLNGGAIVNGVMRPFWLPLQDANLQAIQNGQLPPNIITEQFFDMIHIGGAGATLIVAAILAIRAKSNQYKEIGKLSVLPGLFNINEPILFGIPIVLNPFTFIPLVLGPVAICIINYLLMYTGIVAKPTGIIVPWPTPPILQGFLITGDISGGLMQLLDMIVVGLIWMPFINILDNKKVKEEKGE</sequence>
<feature type="transmembrane region" description="Helical" evidence="9">
    <location>
        <begin position="182"/>
        <end position="204"/>
    </location>
</feature>
<dbReference type="GO" id="GO:0008982">
    <property type="term" value="F:protein-N(PI)-phosphohistidine-sugar phosphotransferase activity"/>
    <property type="evidence" value="ECO:0007669"/>
    <property type="project" value="UniProtKB-UniRule"/>
</dbReference>
<dbReference type="PANTHER" id="PTHR33989:SF11">
    <property type="entry name" value="LICHENAN PERMEASE IIC COMPONENT"/>
    <property type="match status" value="1"/>
</dbReference>
<dbReference type="RefSeq" id="WP_092318445.1">
    <property type="nucleotide sequence ID" value="NZ_FOKY01000002.1"/>
</dbReference>
<dbReference type="InterPro" id="IPR051088">
    <property type="entry name" value="PTS_Sugar-EIIC/EIIB"/>
</dbReference>
<evidence type="ECO:0000313" key="12">
    <source>
        <dbReference type="Proteomes" id="UP000240042"/>
    </source>
</evidence>
<keyword evidence="2 8" id="KW-0813">Transport</keyword>
<feature type="transmembrane region" description="Helical" evidence="9">
    <location>
        <begin position="290"/>
        <end position="309"/>
    </location>
</feature>
<evidence type="ECO:0000256" key="1">
    <source>
        <dbReference type="ARBA" id="ARBA00004651"/>
    </source>
</evidence>
<evidence type="ECO:0000313" key="11">
    <source>
        <dbReference type="EMBL" id="SFB74840.1"/>
    </source>
</evidence>
<dbReference type="STRING" id="34097.SAMN02745150_00582"/>
<dbReference type="GO" id="GO:0009401">
    <property type="term" value="P:phosphoenolpyruvate-dependent sugar phosphotransferase system"/>
    <property type="evidence" value="ECO:0007669"/>
    <property type="project" value="InterPro"/>
</dbReference>
<accession>A0A1I1DQ65</accession>
<keyword evidence="7 8" id="KW-0472">Membrane</keyword>
<evidence type="ECO:0000256" key="5">
    <source>
        <dbReference type="ARBA" id="ARBA00022692"/>
    </source>
</evidence>
<protein>
    <recommendedName>
        <fullName evidence="8">Permease IIC component</fullName>
    </recommendedName>
</protein>
<dbReference type="Proteomes" id="UP000240042">
    <property type="component" value="Unassembled WGS sequence"/>
</dbReference>
<feature type="transmembrane region" description="Helical" evidence="9">
    <location>
        <begin position="142"/>
        <end position="161"/>
    </location>
</feature>